<protein>
    <submittedName>
        <fullName evidence="2">Uncharacterized protein</fullName>
    </submittedName>
</protein>
<proteinExistence type="predicted"/>
<evidence type="ECO:0000313" key="3">
    <source>
        <dbReference type="Proteomes" id="UP000215027"/>
    </source>
</evidence>
<feature type="compositionally biased region" description="Basic residues" evidence="1">
    <location>
        <begin position="30"/>
        <end position="41"/>
    </location>
</feature>
<feature type="region of interest" description="Disordered" evidence="1">
    <location>
        <begin position="91"/>
        <end position="113"/>
    </location>
</feature>
<feature type="compositionally biased region" description="Gly residues" evidence="1">
    <location>
        <begin position="51"/>
        <end position="60"/>
    </location>
</feature>
<gene>
    <name evidence="2" type="ORF">CFX0092_A1399</name>
</gene>
<accession>A0A170PFN1</accession>
<reference evidence="2" key="1">
    <citation type="submission" date="2016-01" db="EMBL/GenBank/DDBJ databases">
        <authorList>
            <person name="Mcilroy J.S."/>
            <person name="Karst M S."/>
            <person name="Albertsen M."/>
        </authorList>
    </citation>
    <scope>NUCLEOTIDE SEQUENCE</scope>
    <source>
        <strain evidence="2">Cfx-K</strain>
    </source>
</reference>
<dbReference type="KEGG" id="pbf:CFX0092_A1399"/>
<evidence type="ECO:0000313" key="2">
    <source>
        <dbReference type="EMBL" id="CUS03277.2"/>
    </source>
</evidence>
<sequence>MDAAGRFLPARRGPGKVAAAAGLYLPGHRSGHGRWAGRSRAHPPAVQLGRPGRGGGGGDGLVLPEVREGRVAGSGWRVRRGAGYCQFTNIELQGSPAGRHTPQRPTRRVQTRR</sequence>
<dbReference type="EMBL" id="LN890655">
    <property type="protein sequence ID" value="CUS03277.2"/>
    <property type="molecule type" value="Genomic_DNA"/>
</dbReference>
<dbReference type="Proteomes" id="UP000215027">
    <property type="component" value="Chromosome I"/>
</dbReference>
<feature type="compositionally biased region" description="Basic residues" evidence="1">
    <location>
        <begin position="101"/>
        <end position="113"/>
    </location>
</feature>
<organism evidence="2 3">
    <name type="scientific">Candidatus Promineifilum breve</name>
    <dbReference type="NCBI Taxonomy" id="1806508"/>
    <lineage>
        <taxon>Bacteria</taxon>
        <taxon>Bacillati</taxon>
        <taxon>Chloroflexota</taxon>
        <taxon>Ardenticatenia</taxon>
        <taxon>Candidatus Promineifilales</taxon>
        <taxon>Candidatus Promineifilaceae</taxon>
        <taxon>Candidatus Promineifilum</taxon>
    </lineage>
</organism>
<feature type="region of interest" description="Disordered" evidence="1">
    <location>
        <begin position="30"/>
        <end position="62"/>
    </location>
</feature>
<dbReference type="AlphaFoldDB" id="A0A170PFN1"/>
<evidence type="ECO:0000256" key="1">
    <source>
        <dbReference type="SAM" id="MobiDB-lite"/>
    </source>
</evidence>
<name>A0A170PFN1_9CHLR</name>
<keyword evidence="3" id="KW-1185">Reference proteome</keyword>